<dbReference type="eggNOG" id="arCOG05531">
    <property type="taxonomic scope" value="Archaea"/>
</dbReference>
<reference evidence="1 2" key="1">
    <citation type="journal article" date="2012" name="J. Bacteriol.">
        <title>Complete genome sequence of strain 1860, a crenarchaeon of the genus pyrobaculum able to grow with various electron acceptors.</title>
        <authorList>
            <person name="Mardanov A.V."/>
            <person name="Gumerov V.M."/>
            <person name="Slobodkina G.B."/>
            <person name="Beletsky A.V."/>
            <person name="Bonch-Osmolovskaya E.A."/>
            <person name="Ravin N.V."/>
            <person name="Skryabin K.G."/>
        </authorList>
    </citation>
    <scope>NUCLEOTIDE SEQUENCE [LARGE SCALE GENOMIC DNA]</scope>
    <source>
        <strain evidence="1 2">1860</strain>
    </source>
</reference>
<keyword evidence="2" id="KW-1185">Reference proteome</keyword>
<dbReference type="OrthoDB" id="29157at2157"/>
<dbReference type="Proteomes" id="UP000005867">
    <property type="component" value="Chromosome"/>
</dbReference>
<dbReference type="KEGG" id="pyr:P186_0044"/>
<name>G7VDT1_9CREN</name>
<evidence type="ECO:0000313" key="2">
    <source>
        <dbReference type="Proteomes" id="UP000005867"/>
    </source>
</evidence>
<dbReference type="BioCyc" id="PSP1104324:GJSN-43-MONOMER"/>
<proteinExistence type="predicted"/>
<accession>G7VDT1</accession>
<organism evidence="1 2">
    <name type="scientific">Pyrobaculum ferrireducens</name>
    <dbReference type="NCBI Taxonomy" id="1104324"/>
    <lineage>
        <taxon>Archaea</taxon>
        <taxon>Thermoproteota</taxon>
        <taxon>Thermoprotei</taxon>
        <taxon>Thermoproteales</taxon>
        <taxon>Thermoproteaceae</taxon>
        <taxon>Pyrobaculum</taxon>
    </lineage>
</organism>
<protein>
    <submittedName>
        <fullName evidence="1">Uncharacterized protein</fullName>
    </submittedName>
</protein>
<sequence length="132" mass="15329">MVSGFTNTKVNIKIYRSRFNSSKCMIKIKYRKTIMKVMLCNLAKTYIKKLFDKNFTRKIKIVDIEGMYIKIDSKLWASGWLYFPHSRKLIGAVFYGDRGVVASPRLPEEYAVFIPLDAPIINLLDADVADFY</sequence>
<dbReference type="HOGENOM" id="CLU_1881158_0_0_2"/>
<dbReference type="EMBL" id="CP003098">
    <property type="protein sequence ID" value="AET31513.1"/>
    <property type="molecule type" value="Genomic_DNA"/>
</dbReference>
<dbReference type="AlphaFoldDB" id="G7VDT1"/>
<gene>
    <name evidence="1" type="ORF">P186_0044</name>
</gene>
<evidence type="ECO:0000313" key="1">
    <source>
        <dbReference type="EMBL" id="AET31513.1"/>
    </source>
</evidence>